<dbReference type="GO" id="GO:0016020">
    <property type="term" value="C:membrane"/>
    <property type="evidence" value="ECO:0007669"/>
    <property type="project" value="UniProtKB-SubCell"/>
</dbReference>
<comment type="subcellular location">
    <subcellularLocation>
        <location evidence="1">Membrane</location>
        <topology evidence="1">Multi-pass membrane protein</topology>
    </subcellularLocation>
</comment>
<evidence type="ECO:0000256" key="3">
    <source>
        <dbReference type="ARBA" id="ARBA00022448"/>
    </source>
</evidence>
<organism evidence="14 15">
    <name type="scientific">Rhodococcus jostii</name>
    <dbReference type="NCBI Taxonomy" id="132919"/>
    <lineage>
        <taxon>Bacteria</taxon>
        <taxon>Bacillati</taxon>
        <taxon>Actinomycetota</taxon>
        <taxon>Actinomycetes</taxon>
        <taxon>Mycobacteriales</taxon>
        <taxon>Nocardiaceae</taxon>
        <taxon>Rhodococcus</taxon>
    </lineage>
</organism>
<keyword evidence="3" id="KW-0813">Transport</keyword>
<feature type="transmembrane region" description="Helical" evidence="13">
    <location>
        <begin position="210"/>
        <end position="240"/>
    </location>
</feature>
<evidence type="ECO:0000256" key="12">
    <source>
        <dbReference type="ARBA" id="ARBA00034430"/>
    </source>
</evidence>
<evidence type="ECO:0000313" key="15">
    <source>
        <dbReference type="Proteomes" id="UP000183407"/>
    </source>
</evidence>
<comment type="similarity">
    <text evidence="2">Belongs to the TMEM175 family.</text>
</comment>
<name>A0A1H4IY86_RHOJO</name>
<dbReference type="GO" id="GO:0015252">
    <property type="term" value="F:proton channel activity"/>
    <property type="evidence" value="ECO:0007669"/>
    <property type="project" value="InterPro"/>
</dbReference>
<dbReference type="PANTHER" id="PTHR31462:SF5">
    <property type="entry name" value="ENDOSOMAL_LYSOSOMAL PROTON CHANNEL TMEM175"/>
    <property type="match status" value="1"/>
</dbReference>
<evidence type="ECO:0000256" key="1">
    <source>
        <dbReference type="ARBA" id="ARBA00004141"/>
    </source>
</evidence>
<gene>
    <name evidence="14" type="ORF">SAMN04490220_0653</name>
</gene>
<feature type="transmembrane region" description="Helical" evidence="13">
    <location>
        <begin position="57"/>
        <end position="75"/>
    </location>
</feature>
<sequence length="252" mass="27907">MDLAIDRDSRVVVLGLSMTLDHRLVVGVVSCGGRILFVNDEGRRARPRGHKTARLEAFSDGVFSIAITLLVLELGVASSSEEDLLGALAHQWPSYLAYLVSFSTIGAVWFAHTVITEYLDRATPVFVQLNLILLMVVAFLPFPTRLLAEFIGEAEAERVATTVFGINLLLTAVLVWVLWRYAVHARLMRPDPDMTHEDLKTLNQRLTPSVGAYVVMIVLGLFLPVVAVFGYLAIAVFILVPFRATRHRSSHP</sequence>
<evidence type="ECO:0000256" key="9">
    <source>
        <dbReference type="ARBA" id="ARBA00023065"/>
    </source>
</evidence>
<dbReference type="Proteomes" id="UP000183407">
    <property type="component" value="Unassembled WGS sequence"/>
</dbReference>
<dbReference type="OrthoDB" id="7626281at2"/>
<evidence type="ECO:0000256" key="13">
    <source>
        <dbReference type="SAM" id="Phobius"/>
    </source>
</evidence>
<dbReference type="EMBL" id="FNTL01000002">
    <property type="protein sequence ID" value="SEB39040.1"/>
    <property type="molecule type" value="Genomic_DNA"/>
</dbReference>
<dbReference type="Pfam" id="PF06736">
    <property type="entry name" value="TMEM175"/>
    <property type="match status" value="1"/>
</dbReference>
<comment type="catalytic activity">
    <reaction evidence="12">
        <text>K(+)(in) = K(+)(out)</text>
        <dbReference type="Rhea" id="RHEA:29463"/>
        <dbReference type="ChEBI" id="CHEBI:29103"/>
    </reaction>
</comment>
<keyword evidence="11" id="KW-0407">Ion channel</keyword>
<feature type="transmembrane region" description="Helical" evidence="13">
    <location>
        <begin position="159"/>
        <end position="179"/>
    </location>
</feature>
<keyword evidence="6" id="KW-0631">Potassium channel</keyword>
<evidence type="ECO:0000313" key="14">
    <source>
        <dbReference type="EMBL" id="SEB39040.1"/>
    </source>
</evidence>
<evidence type="ECO:0000256" key="8">
    <source>
        <dbReference type="ARBA" id="ARBA00022989"/>
    </source>
</evidence>
<keyword evidence="5 13" id="KW-0812">Transmembrane</keyword>
<reference evidence="15" key="1">
    <citation type="submission" date="2016-10" db="EMBL/GenBank/DDBJ databases">
        <authorList>
            <person name="Varghese N."/>
        </authorList>
    </citation>
    <scope>NUCLEOTIDE SEQUENCE [LARGE SCALE GENOMIC DNA]</scope>
    <source>
        <strain evidence="15">DSM 44719</strain>
    </source>
</reference>
<accession>A0A1H4IY86</accession>
<keyword evidence="7" id="KW-0630">Potassium</keyword>
<protein>
    <submittedName>
        <fullName evidence="14">Uncharacterized membrane protein</fullName>
    </submittedName>
</protein>
<keyword evidence="8 13" id="KW-1133">Transmembrane helix</keyword>
<keyword evidence="9" id="KW-0406">Ion transport</keyword>
<evidence type="ECO:0000256" key="2">
    <source>
        <dbReference type="ARBA" id="ARBA00006920"/>
    </source>
</evidence>
<evidence type="ECO:0000256" key="10">
    <source>
        <dbReference type="ARBA" id="ARBA00023136"/>
    </source>
</evidence>
<feature type="transmembrane region" description="Helical" evidence="13">
    <location>
        <begin position="127"/>
        <end position="147"/>
    </location>
</feature>
<evidence type="ECO:0000256" key="7">
    <source>
        <dbReference type="ARBA" id="ARBA00022958"/>
    </source>
</evidence>
<evidence type="ECO:0000256" key="4">
    <source>
        <dbReference type="ARBA" id="ARBA00022538"/>
    </source>
</evidence>
<dbReference type="InterPro" id="IPR010617">
    <property type="entry name" value="TMEM175-like"/>
</dbReference>
<proteinExistence type="inferred from homology"/>
<keyword evidence="4" id="KW-0633">Potassium transport</keyword>
<evidence type="ECO:0000256" key="6">
    <source>
        <dbReference type="ARBA" id="ARBA00022826"/>
    </source>
</evidence>
<evidence type="ECO:0000256" key="11">
    <source>
        <dbReference type="ARBA" id="ARBA00023303"/>
    </source>
</evidence>
<feature type="transmembrane region" description="Helical" evidence="13">
    <location>
        <begin position="95"/>
        <end position="115"/>
    </location>
</feature>
<dbReference type="GO" id="GO:0005267">
    <property type="term" value="F:potassium channel activity"/>
    <property type="evidence" value="ECO:0007669"/>
    <property type="project" value="UniProtKB-KW"/>
</dbReference>
<dbReference type="AlphaFoldDB" id="A0A1H4IY86"/>
<dbReference type="PANTHER" id="PTHR31462">
    <property type="entry name" value="ENDOSOMAL/LYSOSOMAL POTASSIUM CHANNEL TMEM175"/>
    <property type="match status" value="1"/>
</dbReference>
<evidence type="ECO:0000256" key="5">
    <source>
        <dbReference type="ARBA" id="ARBA00022692"/>
    </source>
</evidence>
<keyword evidence="10 13" id="KW-0472">Membrane</keyword>